<reference evidence="4" key="1">
    <citation type="submission" date="2016-10" db="EMBL/GenBank/DDBJ databases">
        <authorList>
            <person name="Varghese N."/>
        </authorList>
    </citation>
    <scope>NUCLEOTIDE SEQUENCE [LARGE SCALE GENOMIC DNA]</scope>
    <source>
        <strain evidence="4">92MFCol6.1</strain>
    </source>
</reference>
<dbReference type="AlphaFoldDB" id="A0A1W1GZQ4"/>
<evidence type="ECO:0000313" key="4">
    <source>
        <dbReference type="Proteomes" id="UP000191133"/>
    </source>
</evidence>
<name>A0A1W1GZQ4_9GAMM</name>
<keyword evidence="1" id="KW-0732">Signal</keyword>
<dbReference type="RefSeq" id="WP_080149729.1">
    <property type="nucleotide sequence ID" value="NZ_FWEU01000003.1"/>
</dbReference>
<dbReference type="InterPro" id="IPR050789">
    <property type="entry name" value="Diverse_Enzym_Activities"/>
</dbReference>
<evidence type="ECO:0000256" key="1">
    <source>
        <dbReference type="SAM" id="SignalP"/>
    </source>
</evidence>
<proteinExistence type="predicted"/>
<evidence type="ECO:0000313" key="3">
    <source>
        <dbReference type="EMBL" id="SLM24830.1"/>
    </source>
</evidence>
<dbReference type="InterPro" id="IPR012338">
    <property type="entry name" value="Beta-lactam/transpept-like"/>
</dbReference>
<feature type="chain" id="PRO_5012709503" evidence="1">
    <location>
        <begin position="19"/>
        <end position="387"/>
    </location>
</feature>
<dbReference type="InterPro" id="IPR001466">
    <property type="entry name" value="Beta-lactam-related"/>
</dbReference>
<accession>A0A1W1GZQ4</accession>
<dbReference type="PANTHER" id="PTHR43283">
    <property type="entry name" value="BETA-LACTAMASE-RELATED"/>
    <property type="match status" value="1"/>
</dbReference>
<evidence type="ECO:0000259" key="2">
    <source>
        <dbReference type="Pfam" id="PF00144"/>
    </source>
</evidence>
<dbReference type="Pfam" id="PF00144">
    <property type="entry name" value="Beta-lactamase"/>
    <property type="match status" value="1"/>
</dbReference>
<dbReference type="Proteomes" id="UP000191133">
    <property type="component" value="Unassembled WGS sequence"/>
</dbReference>
<dbReference type="SUPFAM" id="SSF56601">
    <property type="entry name" value="beta-lactamase/transpeptidase-like"/>
    <property type="match status" value="1"/>
</dbReference>
<dbReference type="EMBL" id="FWEU01000003">
    <property type="protein sequence ID" value="SLM24830.1"/>
    <property type="molecule type" value="Genomic_DNA"/>
</dbReference>
<protein>
    <submittedName>
        <fullName evidence="3">CubicO group peptidase, beta-lactamase class C family</fullName>
    </submittedName>
</protein>
<dbReference type="PANTHER" id="PTHR43283:SF18">
    <property type="match status" value="1"/>
</dbReference>
<dbReference type="Gene3D" id="3.40.710.10">
    <property type="entry name" value="DD-peptidase/beta-lactamase superfamily"/>
    <property type="match status" value="1"/>
</dbReference>
<gene>
    <name evidence="3" type="ORF">SAMN04488690_2557</name>
</gene>
<sequence>MCRVVLLLLTLLPMAVVAAPPPLPSPARIDAQAQRLMQAAHARGMALAVIDAGKVVHVAAYGERNAAGEPLRTDTVMYAASLTKMAFGHLVAQLAQDRVIALDAGIATYLDKPLPDYPVDTKHYADYSVLAGDERWRRLTPRLLLNHGSGFANFAFLEPDGRLQFHFDPGSRYGYSGEGLILLQFVLERGRLDQDIGALMQRRVFDRFGMPRTSMMWREDFATNLADGWTADGTPEPHDERSRVRAAGSMDTTIADMANFAAGYVRGEGLSAAMRQELVRPQLPITTTSQFPTLQAELPVAERRRDLAAGLGVVTFRGPQGPGFYKGGHDDAVGNTLVCIEQGQRCVVMLGNDVRAEAAFPALVAFVLGDTGVPWDWEYGAEKVFVR</sequence>
<feature type="signal peptide" evidence="1">
    <location>
        <begin position="1"/>
        <end position="18"/>
    </location>
</feature>
<feature type="domain" description="Beta-lactamase-related" evidence="2">
    <location>
        <begin position="30"/>
        <end position="355"/>
    </location>
</feature>
<organism evidence="3 4">
    <name type="scientific">Stenotrophomonas indicatrix</name>
    <dbReference type="NCBI Taxonomy" id="2045451"/>
    <lineage>
        <taxon>Bacteria</taxon>
        <taxon>Pseudomonadati</taxon>
        <taxon>Pseudomonadota</taxon>
        <taxon>Gammaproteobacteria</taxon>
        <taxon>Lysobacterales</taxon>
        <taxon>Lysobacteraceae</taxon>
        <taxon>Stenotrophomonas</taxon>
    </lineage>
</organism>